<sequence>MGLANSSPQAPENRKYTSAEIEQNLMRLFKNNMKNNFSEASQTFGNVNFSEDILEMQNAGNPIKFKSSKNRHLEHNIEAFINKIQNGGNENLQLISEQSEFAKIKEYLLKEAQTGGNNSNNKSIEDGITYESISSISGFNELRNSLSQEGGKRRKKHKVMTLAHVLQSGQLGGDRDDDSDEVSTPESGQLSETSKQSVNLRTADLSSTSENGQLSETSKQSVNLRTADLSSTSYSNQEYSHTSNQVESSELNIVPFYSSESSNAHPYTRNRLNK</sequence>
<evidence type="ECO:0000256" key="1">
    <source>
        <dbReference type="SAM" id="MobiDB-lite"/>
    </source>
</evidence>
<reference evidence="2" key="1">
    <citation type="journal article" date="2017" name="Science">
        <title>Giant viruses with an expanded complement of translation system components.</title>
        <authorList>
            <person name="Schulz F."/>
            <person name="Yutin N."/>
            <person name="Ivanova N.N."/>
            <person name="Ortega D.R."/>
            <person name="Lee T.K."/>
            <person name="Vierheilig J."/>
            <person name="Daims H."/>
            <person name="Horn M."/>
            <person name="Wagner M."/>
            <person name="Jensen G.J."/>
            <person name="Kyrpides N.C."/>
            <person name="Koonin E.V."/>
            <person name="Woyke T."/>
        </authorList>
    </citation>
    <scope>NUCLEOTIDE SEQUENCE</scope>
    <source>
        <strain evidence="2">ILV1</strain>
    </source>
</reference>
<accession>A0A1V0SDI3</accession>
<feature type="compositionally biased region" description="Polar residues" evidence="1">
    <location>
        <begin position="184"/>
        <end position="249"/>
    </location>
</feature>
<evidence type="ECO:0000313" key="2">
    <source>
        <dbReference type="EMBL" id="ARF09772.1"/>
    </source>
</evidence>
<organism evidence="2">
    <name type="scientific">Indivirus ILV1</name>
    <dbReference type="NCBI Taxonomy" id="1977633"/>
    <lineage>
        <taxon>Viruses</taxon>
        <taxon>Varidnaviria</taxon>
        <taxon>Bamfordvirae</taxon>
        <taxon>Nucleocytoviricota</taxon>
        <taxon>Megaviricetes</taxon>
        <taxon>Imitervirales</taxon>
        <taxon>Mimiviridae</taxon>
        <taxon>Klosneuvirinae</taxon>
        <taxon>Indivirus</taxon>
    </lineage>
</organism>
<gene>
    <name evidence="2" type="ORF">Indivirus_3_21</name>
</gene>
<protein>
    <submittedName>
        <fullName evidence="2">Uncharacterized protein</fullName>
    </submittedName>
</protein>
<feature type="region of interest" description="Disordered" evidence="1">
    <location>
        <begin position="166"/>
        <end position="249"/>
    </location>
</feature>
<name>A0A1V0SDI3_9VIRU</name>
<dbReference type="EMBL" id="KY684087">
    <property type="protein sequence ID" value="ARF09772.1"/>
    <property type="molecule type" value="Genomic_DNA"/>
</dbReference>
<proteinExistence type="predicted"/>